<gene>
    <name evidence="9" type="ORF">BJ999_002577</name>
</gene>
<feature type="transmembrane region" description="Helical" evidence="7">
    <location>
        <begin position="95"/>
        <end position="115"/>
    </location>
</feature>
<evidence type="ECO:0000313" key="9">
    <source>
        <dbReference type="EMBL" id="NYE12281.1"/>
    </source>
</evidence>
<evidence type="ECO:0000313" key="10">
    <source>
        <dbReference type="Proteomes" id="UP000591272"/>
    </source>
</evidence>
<feature type="transmembrane region" description="Helical" evidence="7">
    <location>
        <begin position="179"/>
        <end position="198"/>
    </location>
</feature>
<evidence type="ECO:0000256" key="4">
    <source>
        <dbReference type="ARBA" id="ARBA00022989"/>
    </source>
</evidence>
<keyword evidence="3 7" id="KW-0812">Transmembrane</keyword>
<protein>
    <submittedName>
        <fullName evidence="9">Drug/metabolite transporter (DMT)-like permease</fullName>
    </submittedName>
</protein>
<evidence type="ECO:0000256" key="3">
    <source>
        <dbReference type="ARBA" id="ARBA00022692"/>
    </source>
</evidence>
<evidence type="ECO:0000256" key="7">
    <source>
        <dbReference type="SAM" id="Phobius"/>
    </source>
</evidence>
<keyword evidence="4 7" id="KW-1133">Transmembrane helix</keyword>
<dbReference type="Proteomes" id="UP000591272">
    <property type="component" value="Unassembled WGS sequence"/>
</dbReference>
<dbReference type="InterPro" id="IPR050638">
    <property type="entry name" value="AA-Vitamin_Transporters"/>
</dbReference>
<dbReference type="InterPro" id="IPR037185">
    <property type="entry name" value="EmrE-like"/>
</dbReference>
<feature type="compositionally biased region" description="Low complexity" evidence="6">
    <location>
        <begin position="344"/>
        <end position="361"/>
    </location>
</feature>
<dbReference type="PANTHER" id="PTHR32322:SF2">
    <property type="entry name" value="EAMA DOMAIN-CONTAINING PROTEIN"/>
    <property type="match status" value="1"/>
</dbReference>
<feature type="transmembrane region" description="Helical" evidence="7">
    <location>
        <begin position="67"/>
        <end position="89"/>
    </location>
</feature>
<organism evidence="9 10">
    <name type="scientific">Actinomadura citrea</name>
    <dbReference type="NCBI Taxonomy" id="46158"/>
    <lineage>
        <taxon>Bacteria</taxon>
        <taxon>Bacillati</taxon>
        <taxon>Actinomycetota</taxon>
        <taxon>Actinomycetes</taxon>
        <taxon>Streptosporangiales</taxon>
        <taxon>Thermomonosporaceae</taxon>
        <taxon>Actinomadura</taxon>
    </lineage>
</organism>
<dbReference type="InterPro" id="IPR000620">
    <property type="entry name" value="EamA_dom"/>
</dbReference>
<comment type="similarity">
    <text evidence="2">Belongs to the EamA transporter family.</text>
</comment>
<evidence type="ECO:0000256" key="5">
    <source>
        <dbReference type="ARBA" id="ARBA00023136"/>
    </source>
</evidence>
<comment type="caution">
    <text evidence="9">The sequence shown here is derived from an EMBL/GenBank/DDBJ whole genome shotgun (WGS) entry which is preliminary data.</text>
</comment>
<dbReference type="AlphaFoldDB" id="A0A7Y9G9C2"/>
<dbReference type="PANTHER" id="PTHR32322">
    <property type="entry name" value="INNER MEMBRANE TRANSPORTER"/>
    <property type="match status" value="1"/>
</dbReference>
<feature type="region of interest" description="Disordered" evidence="6">
    <location>
        <begin position="286"/>
        <end position="361"/>
    </location>
</feature>
<reference evidence="9 10" key="1">
    <citation type="submission" date="2020-07" db="EMBL/GenBank/DDBJ databases">
        <title>Sequencing the genomes of 1000 actinobacteria strains.</title>
        <authorList>
            <person name="Klenk H.-P."/>
        </authorList>
    </citation>
    <scope>NUCLEOTIDE SEQUENCE [LARGE SCALE GENOMIC DNA]</scope>
    <source>
        <strain evidence="9 10">DSM 43461</strain>
    </source>
</reference>
<dbReference type="SUPFAM" id="SSF103481">
    <property type="entry name" value="Multidrug resistance efflux transporter EmrE"/>
    <property type="match status" value="2"/>
</dbReference>
<feature type="transmembrane region" description="Helical" evidence="7">
    <location>
        <begin position="148"/>
        <end position="167"/>
    </location>
</feature>
<evidence type="ECO:0000259" key="8">
    <source>
        <dbReference type="Pfam" id="PF00892"/>
    </source>
</evidence>
<feature type="transmembrane region" description="Helical" evidence="7">
    <location>
        <begin position="266"/>
        <end position="286"/>
    </location>
</feature>
<feature type="domain" description="EamA" evidence="8">
    <location>
        <begin position="8"/>
        <end position="138"/>
    </location>
</feature>
<sequence>MDIRRSNALLGAAFVVMWSSGFVGAELGTRGAPASALLAWRFIIGAGVLGMWLLWRRRRIPPRDLALHALIGTLGQVGYLSGVFLAAELGVVEGINSLITALQPLVAVALAGPVLGEPVGRRRLAGFAAGLGGVALVVGGDLSADAPAWAYALPFAAMLSLVGATLVERRTRPSLELPEALAVQAGVSAVVFSGFAGVDGSLVPPADPVFWTAIAILVVLAMFGGYGLYWVNVRRTGVARVSALLYLTPPTTMLWGWLMFGSTLTLPSLLGMLVCAAAVTVALRAPDGQERSRSPRGVGWKPADSSAAASGESLIASPSARSTVSLPSAPSRTDRARASTAGCRTSGSSSQVRSVRPPRST</sequence>
<feature type="domain" description="EamA" evidence="8">
    <location>
        <begin position="149"/>
        <end position="282"/>
    </location>
</feature>
<feature type="transmembrane region" description="Helical" evidence="7">
    <location>
        <begin position="34"/>
        <end position="55"/>
    </location>
</feature>
<feature type="transmembrane region" description="Helical" evidence="7">
    <location>
        <begin position="210"/>
        <end position="231"/>
    </location>
</feature>
<feature type="transmembrane region" description="Helical" evidence="7">
    <location>
        <begin position="124"/>
        <end position="142"/>
    </location>
</feature>
<evidence type="ECO:0000256" key="1">
    <source>
        <dbReference type="ARBA" id="ARBA00004141"/>
    </source>
</evidence>
<accession>A0A7Y9G9C2</accession>
<proteinExistence type="inferred from homology"/>
<dbReference type="EMBL" id="JACCBT010000001">
    <property type="protein sequence ID" value="NYE12281.1"/>
    <property type="molecule type" value="Genomic_DNA"/>
</dbReference>
<evidence type="ECO:0000256" key="2">
    <source>
        <dbReference type="ARBA" id="ARBA00007362"/>
    </source>
</evidence>
<dbReference type="Pfam" id="PF00892">
    <property type="entry name" value="EamA"/>
    <property type="match status" value="2"/>
</dbReference>
<feature type="transmembrane region" description="Helical" evidence="7">
    <location>
        <begin position="243"/>
        <end position="260"/>
    </location>
</feature>
<evidence type="ECO:0000256" key="6">
    <source>
        <dbReference type="SAM" id="MobiDB-lite"/>
    </source>
</evidence>
<keyword evidence="10" id="KW-1185">Reference proteome</keyword>
<comment type="subcellular location">
    <subcellularLocation>
        <location evidence="1">Membrane</location>
        <topology evidence="1">Multi-pass membrane protein</topology>
    </subcellularLocation>
</comment>
<keyword evidence="5 7" id="KW-0472">Membrane</keyword>
<feature type="compositionally biased region" description="Polar residues" evidence="6">
    <location>
        <begin position="319"/>
        <end position="331"/>
    </location>
</feature>
<dbReference type="GO" id="GO:0016020">
    <property type="term" value="C:membrane"/>
    <property type="evidence" value="ECO:0007669"/>
    <property type="project" value="UniProtKB-SubCell"/>
</dbReference>
<name>A0A7Y9G9C2_9ACTN</name>